<keyword evidence="4" id="KW-0572">Peptidoglycan-anchor</keyword>
<dbReference type="Pfam" id="PF01345">
    <property type="entry name" value="DUF11"/>
    <property type="match status" value="1"/>
</dbReference>
<feature type="region of interest" description="Disordered" evidence="5">
    <location>
        <begin position="287"/>
        <end position="337"/>
    </location>
</feature>
<dbReference type="Gene3D" id="2.60.40.10">
    <property type="entry name" value="Immunoglobulins"/>
    <property type="match status" value="1"/>
</dbReference>
<organism evidence="8 9">
    <name type="scientific">Kitasatospora acidiphila</name>
    <dbReference type="NCBI Taxonomy" id="2567942"/>
    <lineage>
        <taxon>Bacteria</taxon>
        <taxon>Bacillati</taxon>
        <taxon>Actinomycetota</taxon>
        <taxon>Actinomycetes</taxon>
        <taxon>Kitasatosporales</taxon>
        <taxon>Streptomycetaceae</taxon>
        <taxon>Kitasatospora</taxon>
    </lineage>
</organism>
<dbReference type="PANTHER" id="PTHR34819">
    <property type="entry name" value="LARGE CYSTEINE-RICH PERIPLASMIC PROTEIN OMCB"/>
    <property type="match status" value="1"/>
</dbReference>
<dbReference type="InterPro" id="IPR047589">
    <property type="entry name" value="DUF11_rpt"/>
</dbReference>
<evidence type="ECO:0000256" key="6">
    <source>
        <dbReference type="SAM" id="Phobius"/>
    </source>
</evidence>
<accession>A0A540W9L1</accession>
<dbReference type="NCBIfam" id="TIGR01167">
    <property type="entry name" value="LPXTG_anchor"/>
    <property type="match status" value="1"/>
</dbReference>
<dbReference type="InterPro" id="IPR051172">
    <property type="entry name" value="Chlamydia_OmcB"/>
</dbReference>
<feature type="transmembrane region" description="Helical" evidence="6">
    <location>
        <begin position="343"/>
        <end position="362"/>
    </location>
</feature>
<comment type="caution">
    <text evidence="8">The sequence shown here is derived from an EMBL/GenBank/DDBJ whole genome shotgun (WGS) entry which is preliminary data.</text>
</comment>
<keyword evidence="6" id="KW-1133">Transmembrane helix</keyword>
<evidence type="ECO:0000259" key="7">
    <source>
        <dbReference type="PROSITE" id="PS50847"/>
    </source>
</evidence>
<dbReference type="Proteomes" id="UP000319103">
    <property type="component" value="Unassembled WGS sequence"/>
</dbReference>
<dbReference type="InterPro" id="IPR019931">
    <property type="entry name" value="LPXTG_anchor"/>
</dbReference>
<dbReference type="GO" id="GO:0005975">
    <property type="term" value="P:carbohydrate metabolic process"/>
    <property type="evidence" value="ECO:0007669"/>
    <property type="project" value="UniProtKB-ARBA"/>
</dbReference>
<feature type="compositionally biased region" description="Pro residues" evidence="5">
    <location>
        <begin position="292"/>
        <end position="321"/>
    </location>
</feature>
<dbReference type="EMBL" id="VIGB01000003">
    <property type="protein sequence ID" value="TQF05705.1"/>
    <property type="molecule type" value="Genomic_DNA"/>
</dbReference>
<keyword evidence="6" id="KW-0472">Membrane</keyword>
<dbReference type="InterPro" id="IPR001434">
    <property type="entry name" value="OmcB-like_DUF11"/>
</dbReference>
<dbReference type="InterPro" id="IPR013783">
    <property type="entry name" value="Ig-like_fold"/>
</dbReference>
<dbReference type="PANTHER" id="PTHR34819:SF3">
    <property type="entry name" value="CELL SURFACE PROTEIN"/>
    <property type="match status" value="1"/>
</dbReference>
<proteinExistence type="predicted"/>
<evidence type="ECO:0000313" key="8">
    <source>
        <dbReference type="EMBL" id="TQF05705.1"/>
    </source>
</evidence>
<evidence type="ECO:0000313" key="9">
    <source>
        <dbReference type="Proteomes" id="UP000319103"/>
    </source>
</evidence>
<evidence type="ECO:0000256" key="5">
    <source>
        <dbReference type="SAM" id="MobiDB-lite"/>
    </source>
</evidence>
<evidence type="ECO:0000256" key="3">
    <source>
        <dbReference type="ARBA" id="ARBA00022729"/>
    </source>
</evidence>
<dbReference type="Pfam" id="PF00746">
    <property type="entry name" value="Gram_pos_anchor"/>
    <property type="match status" value="1"/>
</dbReference>
<keyword evidence="9" id="KW-1185">Reference proteome</keyword>
<keyword evidence="3" id="KW-0732">Signal</keyword>
<name>A0A540W9L1_9ACTN</name>
<dbReference type="InterPro" id="IPR057687">
    <property type="entry name" value="DUF7927"/>
</dbReference>
<protein>
    <submittedName>
        <fullName evidence="8">DUF11 domain-containing protein</fullName>
    </submittedName>
</protein>
<dbReference type="Pfam" id="PF25549">
    <property type="entry name" value="DUF7927"/>
    <property type="match status" value="1"/>
</dbReference>
<evidence type="ECO:0000256" key="1">
    <source>
        <dbReference type="ARBA" id="ARBA00022512"/>
    </source>
</evidence>
<sequence>MSDAASSPAPEQSSAPVQQGTDGPERCHLKIVKTADRDHYLPGEMVTYTITITNDGNQMITGAVVADDLSGDLQDGVYNDDAHVGTGTLSYAPPILTWVGDLKPGDSTQIVYTVTANNPDSGPKHLKDAVTGPGFSSCPTGTEDGCHLDLGSPSLTVSKEADRKQAKPGELVTYTVRFGNSGSDRFPDNDLPVITDDLNQVLRHSTFVAGSLSSTVPTATFDPTARTITWTGGLAAGEEGSFSYQVQVDDPYSGERFLHNTIVSPQSTDCQEGSTDVRCRAHVEIRLEDRTPPPPHTPVPTPTPTPAPVPPPAPVLVPPAPEPHHPQPQGHHELPHTGVTGTAVLAGSALALLLGGGGLLMLTRRLRRHRR</sequence>
<evidence type="ECO:0000256" key="4">
    <source>
        <dbReference type="ARBA" id="ARBA00023088"/>
    </source>
</evidence>
<feature type="compositionally biased region" description="Basic and acidic residues" evidence="5">
    <location>
        <begin position="322"/>
        <end position="335"/>
    </location>
</feature>
<keyword evidence="6" id="KW-0812">Transmembrane</keyword>
<keyword evidence="1" id="KW-0134">Cell wall</keyword>
<dbReference type="RefSeq" id="WP_141636175.1">
    <property type="nucleotide sequence ID" value="NZ_VIGB01000003.1"/>
</dbReference>
<feature type="domain" description="Gram-positive cocci surface proteins LPxTG" evidence="7">
    <location>
        <begin position="334"/>
        <end position="371"/>
    </location>
</feature>
<evidence type="ECO:0000256" key="2">
    <source>
        <dbReference type="ARBA" id="ARBA00022525"/>
    </source>
</evidence>
<keyword evidence="2" id="KW-0964">Secreted</keyword>
<dbReference type="AlphaFoldDB" id="A0A540W9L1"/>
<reference evidence="8 9" key="1">
    <citation type="submission" date="2019-06" db="EMBL/GenBank/DDBJ databases">
        <title>Description of Kitasatospora acidophila sp. nov. isolated from pine grove soil, and reclassification of Streptomyces novaecaesareae to Kitasatospora novaeceasareae comb. nov.</title>
        <authorList>
            <person name="Kim M.J."/>
        </authorList>
    </citation>
    <scope>NUCLEOTIDE SEQUENCE [LARGE SCALE GENOMIC DNA]</scope>
    <source>
        <strain evidence="8 9">MMS16-CNU292</strain>
    </source>
</reference>
<gene>
    <name evidence="8" type="ORF">E6W39_30110</name>
</gene>
<dbReference type="OrthoDB" id="134475at2"/>
<feature type="region of interest" description="Disordered" evidence="5">
    <location>
        <begin position="1"/>
        <end position="26"/>
    </location>
</feature>
<feature type="compositionally biased region" description="Low complexity" evidence="5">
    <location>
        <begin position="1"/>
        <end position="19"/>
    </location>
</feature>
<dbReference type="NCBIfam" id="TIGR01451">
    <property type="entry name" value="B_ant_repeat"/>
    <property type="match status" value="1"/>
</dbReference>
<dbReference type="PROSITE" id="PS50847">
    <property type="entry name" value="GRAM_POS_ANCHORING"/>
    <property type="match status" value="1"/>
</dbReference>